<sequence length="576" mass="62410">MNRTSFPAGQVSTSFVKALLMYLEAEKGPAEADAWLHRCHIQRDDLDDETRPMSLMALHDALVAFVDVASRAAIIQAWRFIILPDNLGFWMRVLRGTSGPLDAFSRLDANESEYGRTTRWQTLVAGNAMWRGRVHIAHDPRIEEDGLLDDMRVAQLSAVPALFGYGRGHVVSLGKRKGGISELACDYEVRWYPSRVAVCTTIAGAIGSILGGATFFTDLSLTGQLLCVGATATGGALFGAAWAREHRRRAEVFAQSMRVNALERNLALKETRERVAAGRLEGTVVAGQYRIKQRMGSGASGVIYEACRVRDDLPVAIKLLRAAAAHDAVASDRLRREAEALGLAWHPNVVEMIDHGHLPDGTAYLVMELLEGESLAVRLRNKGALSPDHLLPVALQICEALIAVHAAGVVHRDLKPSNLFIEQPVPEAGAARPPERVKLLDFGIARVEWEETRITNMGAPLGTPGYMSPEQETGGEVDARSDLFALGAVLYECLVGEPPPPTPSGLWLSGPSPTGTGPRAARIKIALRNLPLGWQTVIERALAPSPRDRFQDARAFAHALRELGEAAPPAVGSTTS</sequence>
<accession>A0ABZ2M3W8</accession>
<dbReference type="Pfam" id="PF00069">
    <property type="entry name" value="Pkinase"/>
    <property type="match status" value="1"/>
</dbReference>
<keyword evidence="7" id="KW-1185">Reference proteome</keyword>
<keyword evidence="6" id="KW-0723">Serine/threonine-protein kinase</keyword>
<reference evidence="6 7" key="1">
    <citation type="submission" date="2021-12" db="EMBL/GenBank/DDBJ databases">
        <title>Discovery of the Pendulisporaceae a myxobacterial family with distinct sporulation behavior and unique specialized metabolism.</title>
        <authorList>
            <person name="Garcia R."/>
            <person name="Popoff A."/>
            <person name="Bader C.D."/>
            <person name="Loehr J."/>
            <person name="Walesch S."/>
            <person name="Walt C."/>
            <person name="Boldt J."/>
            <person name="Bunk B."/>
            <person name="Haeckl F.J.F.P.J."/>
            <person name="Gunesch A.P."/>
            <person name="Birkelbach J."/>
            <person name="Nuebel U."/>
            <person name="Pietschmann T."/>
            <person name="Bach T."/>
            <person name="Mueller R."/>
        </authorList>
    </citation>
    <scope>NUCLEOTIDE SEQUENCE [LARGE SCALE GENOMIC DNA]</scope>
    <source>
        <strain evidence="6 7">MSr11954</strain>
    </source>
</reference>
<evidence type="ECO:0000313" key="7">
    <source>
        <dbReference type="Proteomes" id="UP001370348"/>
    </source>
</evidence>
<evidence type="ECO:0000256" key="3">
    <source>
        <dbReference type="ARBA" id="ARBA00022777"/>
    </source>
</evidence>
<keyword evidence="4" id="KW-0067">ATP-binding</keyword>
<dbReference type="InterPro" id="IPR000719">
    <property type="entry name" value="Prot_kinase_dom"/>
</dbReference>
<dbReference type="EMBL" id="CP089984">
    <property type="protein sequence ID" value="WXB17948.1"/>
    <property type="molecule type" value="Genomic_DNA"/>
</dbReference>
<evidence type="ECO:0000256" key="2">
    <source>
        <dbReference type="ARBA" id="ARBA00022741"/>
    </source>
</evidence>
<dbReference type="CDD" id="cd14014">
    <property type="entry name" value="STKc_PknB_like"/>
    <property type="match status" value="1"/>
</dbReference>
<dbReference type="Proteomes" id="UP001370348">
    <property type="component" value="Chromosome"/>
</dbReference>
<dbReference type="Gene3D" id="3.30.200.20">
    <property type="entry name" value="Phosphorylase Kinase, domain 1"/>
    <property type="match status" value="1"/>
</dbReference>
<proteinExistence type="predicted"/>
<dbReference type="Gene3D" id="1.10.510.10">
    <property type="entry name" value="Transferase(Phosphotransferase) domain 1"/>
    <property type="match status" value="1"/>
</dbReference>
<dbReference type="PROSITE" id="PS00108">
    <property type="entry name" value="PROTEIN_KINASE_ST"/>
    <property type="match status" value="1"/>
</dbReference>
<name>A0ABZ2M3W8_9BACT</name>
<evidence type="ECO:0000256" key="1">
    <source>
        <dbReference type="ARBA" id="ARBA00022679"/>
    </source>
</evidence>
<keyword evidence="1" id="KW-0808">Transferase</keyword>
<dbReference type="PANTHER" id="PTHR43289:SF6">
    <property type="entry name" value="SERINE_THREONINE-PROTEIN KINASE NEKL-3"/>
    <property type="match status" value="1"/>
</dbReference>
<evidence type="ECO:0000313" key="6">
    <source>
        <dbReference type="EMBL" id="WXB17948.1"/>
    </source>
</evidence>
<evidence type="ECO:0000256" key="4">
    <source>
        <dbReference type="ARBA" id="ARBA00022840"/>
    </source>
</evidence>
<dbReference type="RefSeq" id="WP_394827589.1">
    <property type="nucleotide sequence ID" value="NZ_CP089984.1"/>
</dbReference>
<keyword evidence="3 6" id="KW-0418">Kinase</keyword>
<evidence type="ECO:0000259" key="5">
    <source>
        <dbReference type="PROSITE" id="PS50011"/>
    </source>
</evidence>
<keyword evidence="2" id="KW-0547">Nucleotide-binding</keyword>
<dbReference type="PANTHER" id="PTHR43289">
    <property type="entry name" value="MITOGEN-ACTIVATED PROTEIN KINASE KINASE KINASE 20-RELATED"/>
    <property type="match status" value="1"/>
</dbReference>
<gene>
    <name evidence="6" type="ORF">LZC94_11865</name>
</gene>
<dbReference type="PROSITE" id="PS50011">
    <property type="entry name" value="PROTEIN_KINASE_DOM"/>
    <property type="match status" value="1"/>
</dbReference>
<dbReference type="InterPro" id="IPR011009">
    <property type="entry name" value="Kinase-like_dom_sf"/>
</dbReference>
<dbReference type="InterPro" id="IPR008271">
    <property type="entry name" value="Ser/Thr_kinase_AS"/>
</dbReference>
<dbReference type="SUPFAM" id="SSF56112">
    <property type="entry name" value="Protein kinase-like (PK-like)"/>
    <property type="match status" value="1"/>
</dbReference>
<dbReference type="SMART" id="SM00220">
    <property type="entry name" value="S_TKc"/>
    <property type="match status" value="1"/>
</dbReference>
<protein>
    <submittedName>
        <fullName evidence="6">Serine/threonine protein kinase</fullName>
    </submittedName>
</protein>
<organism evidence="6 7">
    <name type="scientific">Pendulispora albinea</name>
    <dbReference type="NCBI Taxonomy" id="2741071"/>
    <lineage>
        <taxon>Bacteria</taxon>
        <taxon>Pseudomonadati</taxon>
        <taxon>Myxococcota</taxon>
        <taxon>Myxococcia</taxon>
        <taxon>Myxococcales</taxon>
        <taxon>Sorangiineae</taxon>
        <taxon>Pendulisporaceae</taxon>
        <taxon>Pendulispora</taxon>
    </lineage>
</organism>
<dbReference type="GO" id="GO:0004674">
    <property type="term" value="F:protein serine/threonine kinase activity"/>
    <property type="evidence" value="ECO:0007669"/>
    <property type="project" value="UniProtKB-KW"/>
</dbReference>
<feature type="domain" description="Protein kinase" evidence="5">
    <location>
        <begin position="289"/>
        <end position="561"/>
    </location>
</feature>